<dbReference type="Proteomes" id="UP001165160">
    <property type="component" value="Unassembled WGS sequence"/>
</dbReference>
<accession>A0A9W7CCT2</accession>
<dbReference type="PANTHER" id="PTHR33428">
    <property type="entry name" value="CHLOROPHYLLASE-2, CHLOROPLASTIC"/>
    <property type="match status" value="1"/>
</dbReference>
<reference evidence="3" key="1">
    <citation type="journal article" date="2023" name="Commun. Biol.">
        <title>Genome analysis of Parmales, the sister group of diatoms, reveals the evolutionary specialization of diatoms from phago-mixotrophs to photoautotrophs.</title>
        <authorList>
            <person name="Ban H."/>
            <person name="Sato S."/>
            <person name="Yoshikawa S."/>
            <person name="Yamada K."/>
            <person name="Nakamura Y."/>
            <person name="Ichinomiya M."/>
            <person name="Sato N."/>
            <person name="Blanc-Mathieu R."/>
            <person name="Endo H."/>
            <person name="Kuwata A."/>
            <person name="Ogata H."/>
        </authorList>
    </citation>
    <scope>NUCLEOTIDE SEQUENCE [LARGE SCALE GENOMIC DNA]</scope>
    <source>
        <strain evidence="3">NIES 3699</strain>
    </source>
</reference>
<feature type="signal peptide" evidence="1">
    <location>
        <begin position="1"/>
        <end position="17"/>
    </location>
</feature>
<gene>
    <name evidence="2" type="ORF">TrVE_jg5447</name>
</gene>
<evidence type="ECO:0000313" key="2">
    <source>
        <dbReference type="EMBL" id="GMI03816.1"/>
    </source>
</evidence>
<dbReference type="AlphaFoldDB" id="A0A9W7CCT2"/>
<dbReference type="InterPro" id="IPR029058">
    <property type="entry name" value="AB_hydrolase_fold"/>
</dbReference>
<organism evidence="2 3">
    <name type="scientific">Triparma verrucosa</name>
    <dbReference type="NCBI Taxonomy" id="1606542"/>
    <lineage>
        <taxon>Eukaryota</taxon>
        <taxon>Sar</taxon>
        <taxon>Stramenopiles</taxon>
        <taxon>Ochrophyta</taxon>
        <taxon>Bolidophyceae</taxon>
        <taxon>Parmales</taxon>
        <taxon>Triparmaceae</taxon>
        <taxon>Triparma</taxon>
    </lineage>
</organism>
<dbReference type="Pfam" id="PF07224">
    <property type="entry name" value="Chlorophyllase"/>
    <property type="match status" value="1"/>
</dbReference>
<feature type="chain" id="PRO_5040812507" description="Chlorophyllase" evidence="1">
    <location>
        <begin position="18"/>
        <end position="332"/>
    </location>
</feature>
<name>A0A9W7CCT2_9STRA</name>
<comment type="caution">
    <text evidence="2">The sequence shown here is derived from an EMBL/GenBank/DDBJ whole genome shotgun (WGS) entry which is preliminary data.</text>
</comment>
<proteinExistence type="predicted"/>
<dbReference type="PANTHER" id="PTHR33428:SF14">
    <property type="entry name" value="CARBOXYLESTERASE TYPE B DOMAIN-CONTAINING PROTEIN"/>
    <property type="match status" value="1"/>
</dbReference>
<dbReference type="SUPFAM" id="SSF53474">
    <property type="entry name" value="alpha/beta-Hydrolases"/>
    <property type="match status" value="1"/>
</dbReference>
<sequence>MRAVVLLTSALALTTLAFKFEDCDEAKDKAVGPFGSPEFHEDVVDGGTPVYSLLPKASTPLPLIAFMHGSTGQYQFYNDSLSLIASHGFVVVFPFVKSPEKDKSPFTTNTDGTYLIKAIQYAKEQNSNSESALFGKIDTSKIIIAGHSMGATCSINAANTLKDDEGIVLDIAMHPGICGPFGPPPCPACWKSETLLSVAEAMPVVFTTATNDGAFWPAPYTAEHEYGCFKKSVGEVEDRNDVNIKNAAFIQFNADVCAEDGEREPVVKDGGHNCPMKRMGGGEPEFSAVLSAAKLYGHLGGDSNSVCYERLYGESGIKGLNITDVLDFRLEL</sequence>
<protein>
    <recommendedName>
        <fullName evidence="4">Chlorophyllase</fullName>
    </recommendedName>
</protein>
<dbReference type="EMBL" id="BRXX01000307">
    <property type="protein sequence ID" value="GMI03816.1"/>
    <property type="molecule type" value="Genomic_DNA"/>
</dbReference>
<evidence type="ECO:0000256" key="1">
    <source>
        <dbReference type="SAM" id="SignalP"/>
    </source>
</evidence>
<keyword evidence="3" id="KW-1185">Reference proteome</keyword>
<keyword evidence="1" id="KW-0732">Signal</keyword>
<evidence type="ECO:0008006" key="4">
    <source>
        <dbReference type="Google" id="ProtNLM"/>
    </source>
</evidence>
<dbReference type="Gene3D" id="3.40.50.1820">
    <property type="entry name" value="alpha/beta hydrolase"/>
    <property type="match status" value="1"/>
</dbReference>
<evidence type="ECO:0000313" key="3">
    <source>
        <dbReference type="Proteomes" id="UP001165160"/>
    </source>
</evidence>
<dbReference type="InterPro" id="IPR017395">
    <property type="entry name" value="Chlorophyllase-like"/>
</dbReference>